<feature type="transmembrane region" description="Helical" evidence="11">
    <location>
        <begin position="137"/>
        <end position="155"/>
    </location>
</feature>
<evidence type="ECO:0000256" key="4">
    <source>
        <dbReference type="ARBA" id="ARBA00022692"/>
    </source>
</evidence>
<dbReference type="Proteomes" id="UP001375743">
    <property type="component" value="Unassembled WGS sequence"/>
</dbReference>
<dbReference type="InterPro" id="IPR051676">
    <property type="entry name" value="UPF0053_domain"/>
</dbReference>
<evidence type="ECO:0000256" key="7">
    <source>
        <dbReference type="ARBA" id="ARBA00023122"/>
    </source>
</evidence>
<feature type="domain" description="CNNM transmembrane" evidence="13">
    <location>
        <begin position="1"/>
        <end position="199"/>
    </location>
</feature>
<name>A0ABU8XT85_9PROT</name>
<feature type="transmembrane region" description="Helical" evidence="11">
    <location>
        <begin position="96"/>
        <end position="117"/>
    </location>
</feature>
<evidence type="ECO:0000256" key="10">
    <source>
        <dbReference type="PROSITE-ProRule" id="PRU01193"/>
    </source>
</evidence>
<dbReference type="InterPro" id="IPR046342">
    <property type="entry name" value="CBS_dom_sf"/>
</dbReference>
<comment type="subcellular location">
    <subcellularLocation>
        <location evidence="1">Cell membrane</location>
        <topology evidence="1">Multi-pass membrane protein</topology>
    </subcellularLocation>
</comment>
<evidence type="ECO:0000256" key="8">
    <source>
        <dbReference type="ARBA" id="ARBA00023136"/>
    </source>
</evidence>
<dbReference type="PANTHER" id="PTHR43099:SF5">
    <property type="entry name" value="HLYC_CORC FAMILY TRANSPORTER"/>
    <property type="match status" value="1"/>
</dbReference>
<dbReference type="SMART" id="SM00116">
    <property type="entry name" value="CBS"/>
    <property type="match status" value="2"/>
</dbReference>
<dbReference type="InterPro" id="IPR000644">
    <property type="entry name" value="CBS_dom"/>
</dbReference>
<feature type="domain" description="CBS" evidence="12">
    <location>
        <begin position="218"/>
        <end position="278"/>
    </location>
</feature>
<evidence type="ECO:0000259" key="13">
    <source>
        <dbReference type="PROSITE" id="PS51846"/>
    </source>
</evidence>
<keyword evidence="5" id="KW-0677">Repeat</keyword>
<comment type="similarity">
    <text evidence="2">Belongs to the UPF0053 family. Hemolysin C subfamily.</text>
</comment>
<dbReference type="Pfam" id="PF03471">
    <property type="entry name" value="CorC_HlyC"/>
    <property type="match status" value="1"/>
</dbReference>
<dbReference type="Pfam" id="PF00571">
    <property type="entry name" value="CBS"/>
    <property type="match status" value="2"/>
</dbReference>
<evidence type="ECO:0000313" key="15">
    <source>
        <dbReference type="Proteomes" id="UP001375743"/>
    </source>
</evidence>
<evidence type="ECO:0000256" key="5">
    <source>
        <dbReference type="ARBA" id="ARBA00022737"/>
    </source>
</evidence>
<feature type="domain" description="CBS" evidence="12">
    <location>
        <begin position="286"/>
        <end position="343"/>
    </location>
</feature>
<dbReference type="InterPro" id="IPR002550">
    <property type="entry name" value="CNNM"/>
</dbReference>
<dbReference type="InterPro" id="IPR016169">
    <property type="entry name" value="FAD-bd_PCMH_sub2"/>
</dbReference>
<dbReference type="InterPro" id="IPR036318">
    <property type="entry name" value="FAD-bd_PCMH-like_sf"/>
</dbReference>
<dbReference type="PROSITE" id="PS51846">
    <property type="entry name" value="CNNM"/>
    <property type="match status" value="1"/>
</dbReference>
<dbReference type="Pfam" id="PF01595">
    <property type="entry name" value="CNNM"/>
    <property type="match status" value="1"/>
</dbReference>
<gene>
    <name evidence="14" type="ORF">U1T56_10655</name>
</gene>
<evidence type="ECO:0000256" key="3">
    <source>
        <dbReference type="ARBA" id="ARBA00022475"/>
    </source>
</evidence>
<evidence type="ECO:0000256" key="1">
    <source>
        <dbReference type="ARBA" id="ARBA00004651"/>
    </source>
</evidence>
<organism evidence="14 15">
    <name type="scientific">Benzoatithermus flavus</name>
    <dbReference type="NCBI Taxonomy" id="3108223"/>
    <lineage>
        <taxon>Bacteria</taxon>
        <taxon>Pseudomonadati</taxon>
        <taxon>Pseudomonadota</taxon>
        <taxon>Alphaproteobacteria</taxon>
        <taxon>Geminicoccales</taxon>
        <taxon>Geminicoccaceae</taxon>
        <taxon>Benzoatithermus</taxon>
    </lineage>
</organism>
<evidence type="ECO:0000256" key="9">
    <source>
        <dbReference type="PROSITE-ProRule" id="PRU00703"/>
    </source>
</evidence>
<sequence length="437" mass="48252">MILSLAAVVLLLAANAFFVAAEFALVKVRAIRLETLAETGRSGARLAIHILKHLEAYLAACQLGITMASLGLGWVGEPAVSALLEPLFRLVGLDDTVLHTVSFIVGFLIFSSLHIVLGEQVPKTFAIRQPEPISLGIALPLHAFFLLCWPLNWALNAAARSVLRLLGVAEATHLDAYSGAELRQLIGASRQLGAMPKQEHDMLGAILDLEKVEVSEVMTHRRNIVSINADAPVEEIVRQVLEGPYTRYPLWRGDPDTIIGVLHAKDVLAAVQRQGAKVTAADLRKLATPPWFIPDTTSLVHQLLAFRQRRAHLAFVIDEYGALMGLVTLEDILEEIVGDIVDEKDVEMSGVKQEPDGSVLVEGRVTIRDLNRQFDWHLPDEEATTVAGLLMHEARRIPEVGESFVFHGFRFEVVRRLRHQLTLLRIRPEVTTPAEAE</sequence>
<dbReference type="CDD" id="cd04590">
    <property type="entry name" value="CBS_pair_CorC_HlyC_assoc"/>
    <property type="match status" value="1"/>
</dbReference>
<dbReference type="InterPro" id="IPR005170">
    <property type="entry name" value="Transptr-assoc_dom"/>
</dbReference>
<feature type="transmembrane region" description="Helical" evidence="11">
    <location>
        <begin position="54"/>
        <end position="75"/>
    </location>
</feature>
<evidence type="ECO:0000259" key="12">
    <source>
        <dbReference type="PROSITE" id="PS51371"/>
    </source>
</evidence>
<dbReference type="InterPro" id="IPR044751">
    <property type="entry name" value="Ion_transp-like_CBS"/>
</dbReference>
<dbReference type="SUPFAM" id="SSF54631">
    <property type="entry name" value="CBS-domain pair"/>
    <property type="match status" value="1"/>
</dbReference>
<evidence type="ECO:0000256" key="11">
    <source>
        <dbReference type="SAM" id="Phobius"/>
    </source>
</evidence>
<dbReference type="Gene3D" id="3.10.580.10">
    <property type="entry name" value="CBS-domain"/>
    <property type="match status" value="1"/>
</dbReference>
<keyword evidence="3" id="KW-1003">Cell membrane</keyword>
<evidence type="ECO:0000313" key="14">
    <source>
        <dbReference type="EMBL" id="MEK0083613.1"/>
    </source>
</evidence>
<dbReference type="SUPFAM" id="SSF56176">
    <property type="entry name" value="FAD-binding/transporter-associated domain-like"/>
    <property type="match status" value="1"/>
</dbReference>
<comment type="caution">
    <text evidence="14">The sequence shown here is derived from an EMBL/GenBank/DDBJ whole genome shotgun (WGS) entry which is preliminary data.</text>
</comment>
<keyword evidence="6 10" id="KW-1133">Transmembrane helix</keyword>
<dbReference type="SMART" id="SM01091">
    <property type="entry name" value="CorC_HlyC"/>
    <property type="match status" value="1"/>
</dbReference>
<dbReference type="Gene3D" id="3.30.465.10">
    <property type="match status" value="1"/>
</dbReference>
<keyword evidence="7 9" id="KW-0129">CBS domain</keyword>
<protein>
    <submittedName>
        <fullName evidence="14">Hemolysin family protein</fullName>
    </submittedName>
</protein>
<keyword evidence="15" id="KW-1185">Reference proteome</keyword>
<dbReference type="PANTHER" id="PTHR43099">
    <property type="entry name" value="UPF0053 PROTEIN YRKA"/>
    <property type="match status" value="1"/>
</dbReference>
<dbReference type="EMBL" id="JBBLZC010000009">
    <property type="protein sequence ID" value="MEK0083613.1"/>
    <property type="molecule type" value="Genomic_DNA"/>
</dbReference>
<keyword evidence="4 10" id="KW-0812">Transmembrane</keyword>
<dbReference type="PROSITE" id="PS51371">
    <property type="entry name" value="CBS"/>
    <property type="match status" value="2"/>
</dbReference>
<accession>A0ABU8XT85</accession>
<evidence type="ECO:0000256" key="6">
    <source>
        <dbReference type="ARBA" id="ARBA00022989"/>
    </source>
</evidence>
<dbReference type="RefSeq" id="WP_418159463.1">
    <property type="nucleotide sequence ID" value="NZ_JBBLZC010000009.1"/>
</dbReference>
<keyword evidence="8 10" id="KW-0472">Membrane</keyword>
<proteinExistence type="inferred from homology"/>
<evidence type="ECO:0000256" key="2">
    <source>
        <dbReference type="ARBA" id="ARBA00006446"/>
    </source>
</evidence>
<reference evidence="14 15" key="1">
    <citation type="submission" date="2024-01" db="EMBL/GenBank/DDBJ databases">
        <title>Multi-omics insights into the function and evolution of sodium benzoate biodegradation pathways in Benzoatithermus flavus gen. nov., sp. nov. from hot spring.</title>
        <authorList>
            <person name="Hu C.-J."/>
            <person name="Li W.-J."/>
        </authorList>
    </citation>
    <scope>NUCLEOTIDE SEQUENCE [LARGE SCALE GENOMIC DNA]</scope>
    <source>
        <strain evidence="14 15">SYSU G07066</strain>
    </source>
</reference>